<name>A0A8H7UKC8_MORIS</name>
<evidence type="ECO:0000313" key="2">
    <source>
        <dbReference type="EMBL" id="KAG2186350.1"/>
    </source>
</evidence>
<feature type="chain" id="PRO_5034970745" evidence="1">
    <location>
        <begin position="20"/>
        <end position="88"/>
    </location>
</feature>
<keyword evidence="1" id="KW-0732">Signal</keyword>
<evidence type="ECO:0000256" key="1">
    <source>
        <dbReference type="SAM" id="SignalP"/>
    </source>
</evidence>
<dbReference type="OrthoDB" id="2201647at2759"/>
<evidence type="ECO:0000313" key="3">
    <source>
        <dbReference type="Proteomes" id="UP000654370"/>
    </source>
</evidence>
<reference evidence="2" key="1">
    <citation type="submission" date="2020-12" db="EMBL/GenBank/DDBJ databases">
        <title>Metabolic potential, ecology and presence of endohyphal bacteria is reflected in genomic diversity of Mucoromycotina.</title>
        <authorList>
            <person name="Muszewska A."/>
            <person name="Okrasinska A."/>
            <person name="Steczkiewicz K."/>
            <person name="Drgas O."/>
            <person name="Orlowska M."/>
            <person name="Perlinska-Lenart U."/>
            <person name="Aleksandrzak-Piekarczyk T."/>
            <person name="Szatraj K."/>
            <person name="Zielenkiewicz U."/>
            <person name="Pilsyk S."/>
            <person name="Malc E."/>
            <person name="Mieczkowski P."/>
            <person name="Kruszewska J.S."/>
            <person name="Biernat P."/>
            <person name="Pawlowska J."/>
        </authorList>
    </citation>
    <scope>NUCLEOTIDE SEQUENCE</scope>
    <source>
        <strain evidence="2">WA0000067209</strain>
    </source>
</reference>
<dbReference type="AlphaFoldDB" id="A0A8H7UKC8"/>
<gene>
    <name evidence="2" type="ORF">INT43_002788</name>
</gene>
<dbReference type="PROSITE" id="PS51257">
    <property type="entry name" value="PROKAR_LIPOPROTEIN"/>
    <property type="match status" value="1"/>
</dbReference>
<protein>
    <submittedName>
        <fullName evidence="2">Uncharacterized protein</fullName>
    </submittedName>
</protein>
<organism evidence="2 3">
    <name type="scientific">Mortierella isabellina</name>
    <name type="common">Filamentous fungus</name>
    <name type="synonym">Umbelopsis isabellina</name>
    <dbReference type="NCBI Taxonomy" id="91625"/>
    <lineage>
        <taxon>Eukaryota</taxon>
        <taxon>Fungi</taxon>
        <taxon>Fungi incertae sedis</taxon>
        <taxon>Mucoromycota</taxon>
        <taxon>Mucoromycotina</taxon>
        <taxon>Umbelopsidomycetes</taxon>
        <taxon>Umbelopsidales</taxon>
        <taxon>Umbelopsidaceae</taxon>
        <taxon>Umbelopsis</taxon>
    </lineage>
</organism>
<accession>A0A8H7UKC8</accession>
<comment type="caution">
    <text evidence="2">The sequence shown here is derived from an EMBL/GenBank/DDBJ whole genome shotgun (WGS) entry which is preliminary data.</text>
</comment>
<proteinExistence type="predicted"/>
<feature type="signal peptide" evidence="1">
    <location>
        <begin position="1"/>
        <end position="19"/>
    </location>
</feature>
<keyword evidence="3" id="KW-1185">Reference proteome</keyword>
<sequence length="88" mass="9579">MVKTLVITILATCAASAYSATIPNPHWLCSCFQPSYDYGCCNKLGGTWDGVDACDLDYTDKNHNDYTSCCQSIGGKETKCKTIHTSDL</sequence>
<dbReference type="EMBL" id="JAEPQZ010000001">
    <property type="protein sequence ID" value="KAG2186350.1"/>
    <property type="molecule type" value="Genomic_DNA"/>
</dbReference>
<dbReference type="Proteomes" id="UP000654370">
    <property type="component" value="Unassembled WGS sequence"/>
</dbReference>